<name>A0ABZ0ITV6_9BACT</name>
<dbReference type="Proteomes" id="UP001302349">
    <property type="component" value="Chromosome"/>
</dbReference>
<dbReference type="InterPro" id="IPR011047">
    <property type="entry name" value="Quinoprotein_ADH-like_sf"/>
</dbReference>
<sequence length="914" mass="103701">MKRFIIFIIILVIGGGAFVAYKTYFERGNISLWTLVPDNALAVYESTSPMNAWAAFTSSNIGKGLQSIAAFKRPGQMLSKLDTILGGNEQTATLFNDKTFLASLHSVGSQSLDFLLLVDLPTLDSRGKMDDILAYFSEKNGYTISNRTYQGYTISELRSQKTKDLFTFIYYKNFFIGSFTPFLVEDAVRNIETAGLGFFDKNIGLLTLSRLQNDQGNLYINTDKLDRLGDTFLDEKLLNLKAISTLGSSSFLDVKVTEPQLLMNGFTLIPQDYSGYFSGFINNPAQSLKMEEVVSNRTAVYFNLTFESAERWNTQMLPYWQTNEPELVDLRSTTLKDQDIDIASFFESIGGHIGVSLQESSLGHDPDKVVYMEMEDLPESLQQFKELSERINKSQGDTLYYEEYADFTIGQLEIDEFPYQLFGEPFSGFSSLYYTGYRNYLIGAASVQILKTVIDDITNENTWGKSVQINSFLDNTLREANFSVFVHTPRAWNLWQQNLDDAWKQQFTDASSTLQSIDLMAIQWSFIEDKFYTSIMLQQTEKSAQKGAQKPLLADNAVTFAQPLISKPFVVRNHNDKTLETLVQDSTQMIYLLSANQEVLWLDSIKGKIISPVFQIDYYKNGKLQYLFSTPKYIYAIDRTGEYLPGFPVEFKGKTEIAYFNLVDYDKSKNYRYFFADTRGDLYISDKDGKVLEGWNPKEIKHPLASSPLHIRVRGQDFLVALQSNGIMRVFNRRAQPVAGFPVDFKAPVNNPVFAEAGSTNANSKLTTITDDGSIIQINLAGKVLQREQLYRPSAQSKFKLVPEASGNGYIFTRQDANRIAIVDQAGKVLFEKDYMSSGIASSQFYDFGGGRKLFIVNDPVQAFSYLYDEKGNLVNFRPAETMNEVAIVFYESQGLYKIYKNYENEFSILTLKK</sequence>
<dbReference type="RefSeq" id="WP_317490471.1">
    <property type="nucleotide sequence ID" value="NZ_CP136051.1"/>
</dbReference>
<reference evidence="1 2" key="1">
    <citation type="journal article" date="2023" name="Microbiol. Resour. Announc.">
        <title>Complete Genome Sequence of Imperialibacter roseus strain P4T.</title>
        <authorList>
            <person name="Tizabi D.R."/>
            <person name="Bachvaroff T."/>
            <person name="Hill R.T."/>
        </authorList>
    </citation>
    <scope>NUCLEOTIDE SEQUENCE [LARGE SCALE GENOMIC DNA]</scope>
    <source>
        <strain evidence="1 2">P4T</strain>
    </source>
</reference>
<dbReference type="EMBL" id="CP136051">
    <property type="protein sequence ID" value="WOK07820.1"/>
    <property type="molecule type" value="Genomic_DNA"/>
</dbReference>
<evidence type="ECO:0000313" key="1">
    <source>
        <dbReference type="EMBL" id="WOK07820.1"/>
    </source>
</evidence>
<gene>
    <name evidence="1" type="ORF">RT717_04165</name>
</gene>
<dbReference type="SUPFAM" id="SSF50998">
    <property type="entry name" value="Quinoprotein alcohol dehydrogenase-like"/>
    <property type="match status" value="1"/>
</dbReference>
<evidence type="ECO:0000313" key="2">
    <source>
        <dbReference type="Proteomes" id="UP001302349"/>
    </source>
</evidence>
<keyword evidence="2" id="KW-1185">Reference proteome</keyword>
<organism evidence="1 2">
    <name type="scientific">Imperialibacter roseus</name>
    <dbReference type="NCBI Taxonomy" id="1324217"/>
    <lineage>
        <taxon>Bacteria</taxon>
        <taxon>Pseudomonadati</taxon>
        <taxon>Bacteroidota</taxon>
        <taxon>Cytophagia</taxon>
        <taxon>Cytophagales</taxon>
        <taxon>Flammeovirgaceae</taxon>
        <taxon>Imperialibacter</taxon>
    </lineage>
</organism>
<protein>
    <submittedName>
        <fullName evidence="1">Uncharacterized protein</fullName>
    </submittedName>
</protein>
<accession>A0ABZ0ITV6</accession>
<proteinExistence type="predicted"/>